<dbReference type="GO" id="GO:0005886">
    <property type="term" value="C:plasma membrane"/>
    <property type="evidence" value="ECO:0007669"/>
    <property type="project" value="TreeGrafter"/>
</dbReference>
<keyword evidence="4" id="KW-1185">Reference proteome</keyword>
<dbReference type="RefSeq" id="WP_115101283.1">
    <property type="nucleotide sequence ID" value="NZ_QHKS01000008.1"/>
</dbReference>
<feature type="compositionally biased region" description="Low complexity" evidence="1">
    <location>
        <begin position="836"/>
        <end position="864"/>
    </location>
</feature>
<dbReference type="InterPro" id="IPR052894">
    <property type="entry name" value="AsmA-related"/>
</dbReference>
<sequence>MASLNKATLASSIQTVREVAQSRRTRRVITGLLIFLVLFGLLGFFAAPPLIRHIAERQLSKQLDRPATIGRIALNPYTLKLEADRVHIGERGDAGDFVDISRLIVQPSWSSLFRAAPIVDEIQLDSPRFHIVRYDAQRFNFTDLIEKFAKQPSQPSSKPTLFSVSNIRLENGQITFDDKLLGATHVIDQWKLGIPFIATLPSKTNIFVEPLLRARIDGSPLAIDGKTKPFAASRESEVSLRFDGLDVPRLMSYVPTKLPVIVQSGKLSTDLKLNFVVSNDTPSLRVAGTVDMNDVDVRDQSKAPFFAARALHVAAATLEPLKSAYHFDDIRIDAPTANLARDKAGVLSVERLFATEPAGAASAPAAASSSASATATAKNPASAPVAASGAAAMEKAAPPLDLSIKRFALNDGTVNVHDEAASRPVDLGLQKLDVTLTDFSTLANAPAHYTVNTGFKDAAGSLGAAGAFGLVTRTASAKLDLKSLPLPMLQPYLDTATAAQVVDGALSATANVGANWSKSPAAVMVTDTQLDLQSLKIAARGSKEPAVSLAQGRVTVKQVDVAGRTADLAGVDTTGLVVNAQRLKDGSIDLAALAGLHQAEQQRTVTHAVKKAEEQGPAWHYKIGELNLKDATANFTDNTTPQPVKLSVTPLQLKVQQISDDLSRPLPIDLQATLNKKGTLGVTGNVTATPLKLALKVNANRLDAAAFEPYFGSALNAVIASALLNANGELALTQAKALKASYRGDMALVDVRMLDKATSDPFAGWGSLALTNLKADYDERGTVVDAGRVTFTKFYGRVLLNAQGKLNLSDVVAHESGAAQSLTREKSGAEPVPLTPQAASAPEVASAPVPASSATPATVTAATPPQSPVKLHFGQLVLQQGRVTYTDNFVKPNFSANLVGIQGTVGAFGTQSTTPAPVDIAAKLAANGPLSIRGTVNPLIAKPSLDLTASAHDIELTNLTPYSAKYAGYPITKGKLNVDLHYKLDNDQLNADNHLFIDQLTFGDHVENDTATKLPVRLAISLLKNSRGEIDVNLPVSGSLSNPEFSIGGLIWHAVLNLLQKAVTAPFSLIAHAFGGGGGEEMGYVEFDPGSATLSDAGEKKLDTIVKALADKTSIRIDLIGRVDPAVDEPGLRDRYVERVVKQQKIKDVVGNGESVDLSTVTVDPKEYDKYLTKAYKAADFKKPRNFVGLTKSLPDDEMKSALAANAPIDDASLRNLAQERAQSVQQYLEGKIDSSRVFVVAPKLNAEGIKDKGATTRVDFGLK</sequence>
<protein>
    <submittedName>
        <fullName evidence="3">AsmA family protein</fullName>
    </submittedName>
</protein>
<dbReference type="PANTHER" id="PTHR30441">
    <property type="entry name" value="DUF748 DOMAIN-CONTAINING PROTEIN"/>
    <property type="match status" value="1"/>
</dbReference>
<evidence type="ECO:0000256" key="1">
    <source>
        <dbReference type="SAM" id="MobiDB-lite"/>
    </source>
</evidence>
<proteinExistence type="predicted"/>
<dbReference type="GO" id="GO:0090313">
    <property type="term" value="P:regulation of protein targeting to membrane"/>
    <property type="evidence" value="ECO:0007669"/>
    <property type="project" value="TreeGrafter"/>
</dbReference>
<feature type="transmembrane region" description="Helical" evidence="2">
    <location>
        <begin position="28"/>
        <end position="51"/>
    </location>
</feature>
<keyword evidence="2" id="KW-0472">Membrane</keyword>
<dbReference type="InterPro" id="IPR036737">
    <property type="entry name" value="OmpA-like_sf"/>
</dbReference>
<reference evidence="4" key="1">
    <citation type="submission" date="2018-05" db="EMBL/GenBank/DDBJ databases">
        <authorList>
            <person name="Feng T."/>
        </authorList>
    </citation>
    <scope>NUCLEOTIDE SEQUENCE [LARGE SCALE GENOMIC DNA]</scope>
    <source>
        <strain evidence="4">S27</strain>
    </source>
</reference>
<evidence type="ECO:0000313" key="3">
    <source>
        <dbReference type="EMBL" id="RDK01979.1"/>
    </source>
</evidence>
<evidence type="ECO:0000313" key="4">
    <source>
        <dbReference type="Proteomes" id="UP000254875"/>
    </source>
</evidence>
<dbReference type="Pfam" id="PF05359">
    <property type="entry name" value="DUF748"/>
    <property type="match status" value="3"/>
</dbReference>
<dbReference type="EMBL" id="QHKS01000008">
    <property type="protein sequence ID" value="RDK01979.1"/>
    <property type="molecule type" value="Genomic_DNA"/>
</dbReference>
<feature type="region of interest" description="Disordered" evidence="1">
    <location>
        <begin position="819"/>
        <end position="865"/>
    </location>
</feature>
<dbReference type="AlphaFoldDB" id="A0A370N8P7"/>
<evidence type="ECO:0000256" key="2">
    <source>
        <dbReference type="SAM" id="Phobius"/>
    </source>
</evidence>
<comment type="caution">
    <text evidence="3">The sequence shown here is derived from an EMBL/GenBank/DDBJ whole genome shotgun (WGS) entry which is preliminary data.</text>
</comment>
<dbReference type="InterPro" id="IPR008023">
    <property type="entry name" value="DUF748"/>
</dbReference>
<keyword evidence="2" id="KW-0812">Transmembrane</keyword>
<dbReference type="Proteomes" id="UP000254875">
    <property type="component" value="Unassembled WGS sequence"/>
</dbReference>
<gene>
    <name evidence="3" type="ORF">DLM46_13535</name>
</gene>
<name>A0A370N8P7_9BURK</name>
<keyword evidence="2" id="KW-1133">Transmembrane helix</keyword>
<accession>A0A370N8P7</accession>
<dbReference type="Gene3D" id="3.30.1330.60">
    <property type="entry name" value="OmpA-like domain"/>
    <property type="match status" value="1"/>
</dbReference>
<dbReference type="PANTHER" id="PTHR30441:SF8">
    <property type="entry name" value="DUF748 DOMAIN-CONTAINING PROTEIN"/>
    <property type="match status" value="1"/>
</dbReference>
<dbReference type="OrthoDB" id="9757969at2"/>
<organism evidence="3 4">
    <name type="scientific">Paraburkholderia lacunae</name>
    <dbReference type="NCBI Taxonomy" id="2211104"/>
    <lineage>
        <taxon>Bacteria</taxon>
        <taxon>Pseudomonadati</taxon>
        <taxon>Pseudomonadota</taxon>
        <taxon>Betaproteobacteria</taxon>
        <taxon>Burkholderiales</taxon>
        <taxon>Burkholderiaceae</taxon>
        <taxon>Paraburkholderia</taxon>
    </lineage>
</organism>